<reference evidence="1 2" key="1">
    <citation type="submission" date="2016-10" db="EMBL/GenBank/DDBJ databases">
        <authorList>
            <person name="de Groot N.N."/>
        </authorList>
    </citation>
    <scope>NUCLEOTIDE SEQUENCE [LARGE SCALE GENOMIC DNA]</scope>
    <source>
        <strain evidence="1 2">Nm22</strain>
    </source>
</reference>
<sequence length="118" mass="13538">MTLAVKRVYDKPDPKDGLRILVDRLWPRGLSKEDAALDVWLKSVAPSTELRRWFQHDARKWKVFKNKYFAELDAGTEAVGELLGYINQSDVVLLYAAKDPEHNHAVALKEYIELAVSQ</sequence>
<gene>
    <name evidence="1" type="ORF">SAMN05216325_10624</name>
</gene>
<dbReference type="Proteomes" id="UP000199459">
    <property type="component" value="Unassembled WGS sequence"/>
</dbReference>
<protein>
    <submittedName>
        <fullName evidence="1">Uncharacterized conserved protein YeaO, DUF488 family</fullName>
    </submittedName>
</protein>
<name>A0A1H8D4T9_9PROT</name>
<dbReference type="InterPro" id="IPR052552">
    <property type="entry name" value="YeaO-like"/>
</dbReference>
<dbReference type="PANTHER" id="PTHR36849">
    <property type="entry name" value="CYTOPLASMIC PROTEIN-RELATED"/>
    <property type="match status" value="1"/>
</dbReference>
<organism evidence="1 2">
    <name type="scientific">Nitrosomonas marina</name>
    <dbReference type="NCBI Taxonomy" id="917"/>
    <lineage>
        <taxon>Bacteria</taxon>
        <taxon>Pseudomonadati</taxon>
        <taxon>Pseudomonadota</taxon>
        <taxon>Betaproteobacteria</taxon>
        <taxon>Nitrosomonadales</taxon>
        <taxon>Nitrosomonadaceae</taxon>
        <taxon>Nitrosomonas</taxon>
    </lineage>
</organism>
<proteinExistence type="predicted"/>
<dbReference type="OrthoDB" id="9790745at2"/>
<dbReference type="Pfam" id="PF22752">
    <property type="entry name" value="DUF488-N3i"/>
    <property type="match status" value="1"/>
</dbReference>
<dbReference type="AlphaFoldDB" id="A0A1H8D4T9"/>
<accession>A0A1H8D4T9</accession>
<dbReference type="EMBL" id="FOCP01000006">
    <property type="protein sequence ID" value="SEN01764.1"/>
    <property type="molecule type" value="Genomic_DNA"/>
</dbReference>
<dbReference type="PANTHER" id="PTHR36849:SF1">
    <property type="entry name" value="CYTOPLASMIC PROTEIN"/>
    <property type="match status" value="1"/>
</dbReference>
<dbReference type="RefSeq" id="WP_090629222.1">
    <property type="nucleotide sequence ID" value="NZ_FOCP01000006.1"/>
</dbReference>
<evidence type="ECO:0000313" key="1">
    <source>
        <dbReference type="EMBL" id="SEN01764.1"/>
    </source>
</evidence>
<evidence type="ECO:0000313" key="2">
    <source>
        <dbReference type="Proteomes" id="UP000199459"/>
    </source>
</evidence>